<gene>
    <name evidence="1" type="ORF">ENT73_05515</name>
</gene>
<dbReference type="EMBL" id="DSZU01000096">
    <property type="protein sequence ID" value="HGV55526.1"/>
    <property type="molecule type" value="Genomic_DNA"/>
</dbReference>
<accession>A0A832GNW1</accession>
<dbReference type="AlphaFoldDB" id="A0A832GNW1"/>
<comment type="caution">
    <text evidence="1">The sequence shown here is derived from an EMBL/GenBank/DDBJ whole genome shotgun (WGS) entry which is preliminary data.</text>
</comment>
<organism evidence="1">
    <name type="scientific">Caldimicrobium thiodismutans</name>
    <dbReference type="NCBI Taxonomy" id="1653476"/>
    <lineage>
        <taxon>Bacteria</taxon>
        <taxon>Pseudomonadati</taxon>
        <taxon>Thermodesulfobacteriota</taxon>
        <taxon>Thermodesulfobacteria</taxon>
        <taxon>Thermodesulfobacteriales</taxon>
        <taxon>Thermodesulfobacteriaceae</taxon>
        <taxon>Caldimicrobium</taxon>
    </lineage>
</organism>
<protein>
    <submittedName>
        <fullName evidence="1">Uncharacterized protein</fullName>
    </submittedName>
</protein>
<name>A0A832GNW1_9BACT</name>
<evidence type="ECO:0000313" key="1">
    <source>
        <dbReference type="EMBL" id="HGV55526.1"/>
    </source>
</evidence>
<reference evidence="1" key="1">
    <citation type="journal article" date="2020" name="mSystems">
        <title>Genome- and Community-Level Interaction Insights into Carbon Utilization and Element Cycling Functions of Hydrothermarchaeota in Hydrothermal Sediment.</title>
        <authorList>
            <person name="Zhou Z."/>
            <person name="Liu Y."/>
            <person name="Xu W."/>
            <person name="Pan J."/>
            <person name="Luo Z.H."/>
            <person name="Li M."/>
        </authorList>
    </citation>
    <scope>NUCLEOTIDE SEQUENCE [LARGE SCALE GENOMIC DNA]</scope>
    <source>
        <strain evidence="1">SpSt-605</strain>
    </source>
</reference>
<sequence>MPRTSKNTQHYHDIVSEIAAKFEPLISKGQYPSLATLISARLTPLDLHSFPLAEKDLTKNMKNSFLLALLMATPKPKSSLS</sequence>
<proteinExistence type="predicted"/>